<dbReference type="Gene3D" id="1.20.1530.20">
    <property type="match status" value="1"/>
</dbReference>
<feature type="transmembrane region" description="Helical" evidence="10">
    <location>
        <begin position="81"/>
        <end position="102"/>
    </location>
</feature>
<dbReference type="Pfam" id="PF23256">
    <property type="entry name" value="CHX17_2nd"/>
    <property type="match status" value="1"/>
</dbReference>
<feature type="transmembrane region" description="Helical" evidence="10">
    <location>
        <begin position="366"/>
        <end position="389"/>
    </location>
</feature>
<keyword evidence="15" id="KW-1185">Reference proteome</keyword>
<gene>
    <name evidence="14" type="ORF">COLO4_08934</name>
</gene>
<evidence type="ECO:0000256" key="1">
    <source>
        <dbReference type="ARBA" id="ARBA00004141"/>
    </source>
</evidence>
<keyword evidence="7" id="KW-0406">Ion transport</keyword>
<evidence type="ECO:0000256" key="5">
    <source>
        <dbReference type="ARBA" id="ARBA00022958"/>
    </source>
</evidence>
<dbReference type="InterPro" id="IPR006153">
    <property type="entry name" value="Cation/H_exchanger_TM"/>
</dbReference>
<keyword evidence="6 10" id="KW-1133">Transmembrane helix</keyword>
<proteinExistence type="inferred from homology"/>
<dbReference type="GO" id="GO:0006813">
    <property type="term" value="P:potassium ion transport"/>
    <property type="evidence" value="ECO:0007669"/>
    <property type="project" value="UniProtKB-KW"/>
</dbReference>
<reference evidence="15" key="1">
    <citation type="submission" date="2013-09" db="EMBL/GenBank/DDBJ databases">
        <title>Corchorus olitorius genome sequencing.</title>
        <authorList>
            <person name="Alam M."/>
            <person name="Haque M.S."/>
            <person name="Islam M.S."/>
            <person name="Emdad E.M."/>
            <person name="Islam M.M."/>
            <person name="Ahmed B."/>
            <person name="Halim A."/>
            <person name="Hossen Q.M.M."/>
            <person name="Hossain M.Z."/>
            <person name="Ahmed R."/>
            <person name="Khan M.M."/>
            <person name="Islam R."/>
            <person name="Rashid M.M."/>
            <person name="Khan S.A."/>
            <person name="Rahman M.S."/>
            <person name="Alam M."/>
            <person name="Yahiya A.S."/>
            <person name="Khan M.S."/>
            <person name="Azam M.S."/>
            <person name="Haque T."/>
            <person name="Lashkar M.Z.H."/>
            <person name="Akhand A.I."/>
            <person name="Morshed G."/>
            <person name="Roy S."/>
            <person name="Uddin K.S."/>
            <person name="Rabeya T."/>
            <person name="Hossain A.S."/>
            <person name="Chowdhury A."/>
            <person name="Snigdha A.R."/>
            <person name="Mortoza M.S."/>
            <person name="Matin S.A."/>
            <person name="Hoque S.M.E."/>
            <person name="Islam M.K."/>
            <person name="Roy D.K."/>
            <person name="Haider R."/>
            <person name="Moosa M.M."/>
            <person name="Elias S.M."/>
            <person name="Hasan A.M."/>
            <person name="Jahan S."/>
            <person name="Shafiuddin M."/>
            <person name="Mahmood N."/>
            <person name="Shommy N.S."/>
        </authorList>
    </citation>
    <scope>NUCLEOTIDE SEQUENCE [LARGE SCALE GENOMIC DNA]</scope>
    <source>
        <strain evidence="15">cv. O-4</strain>
    </source>
</reference>
<dbReference type="InterPro" id="IPR057291">
    <property type="entry name" value="CHX17_2nd"/>
</dbReference>
<feature type="domain" description="Cation/H(+) antiporter C-terminal" evidence="13">
    <location>
        <begin position="647"/>
        <end position="795"/>
    </location>
</feature>
<evidence type="ECO:0000256" key="7">
    <source>
        <dbReference type="ARBA" id="ARBA00023065"/>
    </source>
</evidence>
<feature type="transmembrane region" description="Helical" evidence="10">
    <location>
        <begin position="185"/>
        <end position="205"/>
    </location>
</feature>
<dbReference type="Pfam" id="PF00999">
    <property type="entry name" value="Na_H_Exchanger"/>
    <property type="match status" value="1"/>
</dbReference>
<dbReference type="GO" id="GO:1902600">
    <property type="term" value="P:proton transmembrane transport"/>
    <property type="evidence" value="ECO:0007669"/>
    <property type="project" value="InterPro"/>
</dbReference>
<dbReference type="GO" id="GO:0016020">
    <property type="term" value="C:membrane"/>
    <property type="evidence" value="ECO:0007669"/>
    <property type="project" value="UniProtKB-SubCell"/>
</dbReference>
<dbReference type="InterPro" id="IPR050794">
    <property type="entry name" value="CPA2_transporter"/>
</dbReference>
<evidence type="ECO:0000259" key="11">
    <source>
        <dbReference type="Pfam" id="PF00999"/>
    </source>
</evidence>
<evidence type="ECO:0000256" key="8">
    <source>
        <dbReference type="ARBA" id="ARBA00023136"/>
    </source>
</evidence>
<dbReference type="PANTHER" id="PTHR32468">
    <property type="entry name" value="CATION/H + ANTIPORTER"/>
    <property type="match status" value="1"/>
</dbReference>
<feature type="transmembrane region" description="Helical" evidence="10">
    <location>
        <begin position="312"/>
        <end position="329"/>
    </location>
</feature>
<feature type="transmembrane region" description="Helical" evidence="10">
    <location>
        <begin position="288"/>
        <end position="306"/>
    </location>
</feature>
<comment type="subcellular location">
    <subcellularLocation>
        <location evidence="1">Membrane</location>
        <topology evidence="1">Multi-pass membrane protein</topology>
    </subcellularLocation>
</comment>
<evidence type="ECO:0000259" key="13">
    <source>
        <dbReference type="Pfam" id="PF23259"/>
    </source>
</evidence>
<feature type="transmembrane region" description="Helical" evidence="10">
    <location>
        <begin position="51"/>
        <end position="74"/>
    </location>
</feature>
<dbReference type="InterPro" id="IPR038770">
    <property type="entry name" value="Na+/solute_symporter_sf"/>
</dbReference>
<feature type="transmembrane region" description="Helical" evidence="10">
    <location>
        <begin position="427"/>
        <end position="450"/>
    </location>
</feature>
<keyword evidence="2" id="KW-0813">Transport</keyword>
<evidence type="ECO:0000256" key="2">
    <source>
        <dbReference type="ARBA" id="ARBA00022448"/>
    </source>
</evidence>
<feature type="transmembrane region" description="Helical" evidence="10">
    <location>
        <begin position="217"/>
        <end position="235"/>
    </location>
</feature>
<dbReference type="PANTHER" id="PTHR32468:SF17">
    <property type="entry name" value="CATION_H(+) ANTIPORTER 4"/>
    <property type="match status" value="1"/>
</dbReference>
<dbReference type="GO" id="GO:0012505">
    <property type="term" value="C:endomembrane system"/>
    <property type="evidence" value="ECO:0007669"/>
    <property type="project" value="TreeGrafter"/>
</dbReference>
<keyword evidence="5" id="KW-0630">Potassium</keyword>
<organism evidence="14 15">
    <name type="scientific">Corchorus olitorius</name>
    <dbReference type="NCBI Taxonomy" id="93759"/>
    <lineage>
        <taxon>Eukaryota</taxon>
        <taxon>Viridiplantae</taxon>
        <taxon>Streptophyta</taxon>
        <taxon>Embryophyta</taxon>
        <taxon>Tracheophyta</taxon>
        <taxon>Spermatophyta</taxon>
        <taxon>Magnoliopsida</taxon>
        <taxon>eudicotyledons</taxon>
        <taxon>Gunneridae</taxon>
        <taxon>Pentapetalae</taxon>
        <taxon>rosids</taxon>
        <taxon>malvids</taxon>
        <taxon>Malvales</taxon>
        <taxon>Malvaceae</taxon>
        <taxon>Grewioideae</taxon>
        <taxon>Apeibeae</taxon>
        <taxon>Corchorus</taxon>
    </lineage>
</organism>
<dbReference type="InterPro" id="IPR057290">
    <property type="entry name" value="CHX17_C"/>
</dbReference>
<comment type="similarity">
    <text evidence="9">Belongs to the monovalent cation:proton antiporter 2 (CPA2) transporter (TC 2.A.37) family. CHX (TC 2.A.37.4) subfamily.</text>
</comment>
<dbReference type="Pfam" id="PF23259">
    <property type="entry name" value="CHX17_C"/>
    <property type="match status" value="1"/>
</dbReference>
<feature type="domain" description="Cation/H+ exchanger transmembrane" evidence="11">
    <location>
        <begin position="69"/>
        <end position="450"/>
    </location>
</feature>
<dbReference type="EMBL" id="AWUE01014045">
    <property type="protein sequence ID" value="OMP05299.1"/>
    <property type="molecule type" value="Genomic_DNA"/>
</dbReference>
<feature type="transmembrane region" description="Helical" evidence="10">
    <location>
        <begin position="122"/>
        <end position="140"/>
    </location>
</feature>
<name>A0A1R3KE33_9ROSI</name>
<dbReference type="GO" id="GO:0006885">
    <property type="term" value="P:regulation of pH"/>
    <property type="evidence" value="ECO:0007669"/>
    <property type="project" value="TreeGrafter"/>
</dbReference>
<evidence type="ECO:0000256" key="9">
    <source>
        <dbReference type="ARBA" id="ARBA00038341"/>
    </source>
</evidence>
<keyword evidence="8 10" id="KW-0472">Membrane</keyword>
<keyword evidence="4 10" id="KW-0812">Transmembrane</keyword>
<feature type="transmembrane region" description="Helical" evidence="10">
    <location>
        <begin position="336"/>
        <end position="354"/>
    </location>
</feature>
<dbReference type="OrthoDB" id="1938353at2759"/>
<evidence type="ECO:0000256" key="10">
    <source>
        <dbReference type="SAM" id="Phobius"/>
    </source>
</evidence>
<feature type="transmembrane region" description="Helical" evidence="10">
    <location>
        <begin position="152"/>
        <end position="173"/>
    </location>
</feature>
<sequence length="803" mass="88699">MNDHEVAGGSKGPHGLLGNNTVKVCVSFPPKINSAGIWENEASDPSVILNYSLPVLELQMILAFFVTQVVHFFLNRLGLGIPLLVSQIIAGLILGPMMLGRVDAFKAILFPLDFGLEIVDTTAIFGFTLFLFLVGVKMDVNGAFKTVKTAKMIGILSFLLPLIFGLIVFALMGEKNHSIEVKAERIAIILSESLTSLSVIACLLSELKILNSELGRLALSSATVGDLSSLIFFSVNSLHKIWITPIGVALMNMGGMFLFVIFLAFVLRPFIFWMIRRTPQGRPVEDKYMYTVILLVLGCSICVHFFDRSPLFGAFLFGLIAVPAGPPLGSALVDKLEFFVSGSMVSLFVTTVSMRADPMMLFADPAGVKFCATLGILTFLTKFIGTFITSYRSKMPLKDSLAFALIMTSKGIVELAVFATLKDIQIIGDSTFCVLIIGILLNSTLVPILVKFLYDPISRKYAGYQKRNIMHLKPDSELRILACVHKPENVEALIGFLNATCPTEESPNVVYVLHLIELIGRATPLFITHRKEMILGSSYENFIMAFNQYEQNNCGLVTMNAFTAISPPNMMHEDICTMALDQQTSLILLPFHRKWSINGSIVTQNNVIRKLNCSVLETAPCSIGILIDRDNASTRILTKSQPRSSNYSVCMIFIGGKDDREALTLAKRMSKDTRLSLTVTHFISGEEGESNYMLDWEGMLDDQVLKDVKHSQTGEYGEIMYMEKIVRDGPQAAEIVKSIADGYDLVIIGRRYGVQSVQTQGLSEWSEFPELGVIGDLLASIDLQSRASVLVMQQQHFVNTDEQ</sequence>
<evidence type="ECO:0000256" key="6">
    <source>
        <dbReference type="ARBA" id="ARBA00022989"/>
    </source>
</evidence>
<comment type="caution">
    <text evidence="14">The sequence shown here is derived from an EMBL/GenBank/DDBJ whole genome shotgun (WGS) entry which is preliminary data.</text>
</comment>
<feature type="transmembrane region" description="Helical" evidence="10">
    <location>
        <begin position="241"/>
        <end position="267"/>
    </location>
</feature>
<evidence type="ECO:0000256" key="4">
    <source>
        <dbReference type="ARBA" id="ARBA00022692"/>
    </source>
</evidence>
<dbReference type="AlphaFoldDB" id="A0A1R3KE33"/>
<accession>A0A1R3KE33</accession>
<evidence type="ECO:0000313" key="15">
    <source>
        <dbReference type="Proteomes" id="UP000187203"/>
    </source>
</evidence>
<evidence type="ECO:0000259" key="12">
    <source>
        <dbReference type="Pfam" id="PF23256"/>
    </source>
</evidence>
<dbReference type="GO" id="GO:0015297">
    <property type="term" value="F:antiporter activity"/>
    <property type="evidence" value="ECO:0007669"/>
    <property type="project" value="InterPro"/>
</dbReference>
<evidence type="ECO:0000256" key="3">
    <source>
        <dbReference type="ARBA" id="ARBA00022538"/>
    </source>
</evidence>
<keyword evidence="3" id="KW-0633">Potassium transport</keyword>
<protein>
    <submittedName>
        <fullName evidence="14">Cation/H+ exchanger</fullName>
    </submittedName>
</protein>
<feature type="domain" description="Cation/H(+) antiporter central" evidence="12">
    <location>
        <begin position="509"/>
        <end position="630"/>
    </location>
</feature>
<dbReference type="Proteomes" id="UP000187203">
    <property type="component" value="Unassembled WGS sequence"/>
</dbReference>
<evidence type="ECO:0000313" key="14">
    <source>
        <dbReference type="EMBL" id="OMP05299.1"/>
    </source>
</evidence>